<evidence type="ECO:0000313" key="2">
    <source>
        <dbReference type="EMBL" id="KAK4535004.1"/>
    </source>
</evidence>
<proteinExistence type="predicted"/>
<accession>A0AAV9IRR8</accession>
<feature type="region of interest" description="Disordered" evidence="1">
    <location>
        <begin position="115"/>
        <end position="137"/>
    </location>
</feature>
<evidence type="ECO:0000313" key="3">
    <source>
        <dbReference type="Proteomes" id="UP001301350"/>
    </source>
</evidence>
<organism evidence="2 3">
    <name type="scientific">Cyanidium caldarium</name>
    <name type="common">Red alga</name>
    <dbReference type="NCBI Taxonomy" id="2771"/>
    <lineage>
        <taxon>Eukaryota</taxon>
        <taxon>Rhodophyta</taxon>
        <taxon>Bangiophyceae</taxon>
        <taxon>Cyanidiales</taxon>
        <taxon>Cyanidiaceae</taxon>
        <taxon>Cyanidium</taxon>
    </lineage>
</organism>
<reference evidence="2 3" key="1">
    <citation type="submission" date="2022-07" db="EMBL/GenBank/DDBJ databases">
        <title>Genome-wide signatures of adaptation to extreme environments.</title>
        <authorList>
            <person name="Cho C.H."/>
            <person name="Yoon H.S."/>
        </authorList>
    </citation>
    <scope>NUCLEOTIDE SEQUENCE [LARGE SCALE GENOMIC DNA]</scope>
    <source>
        <strain evidence="2 3">DBV 063 E5</strain>
    </source>
</reference>
<dbReference type="SUPFAM" id="SSF57938">
    <property type="entry name" value="DnaJ/Hsp40 cysteine-rich domain"/>
    <property type="match status" value="1"/>
</dbReference>
<protein>
    <submittedName>
        <fullName evidence="2">Uncharacterized protein</fullName>
    </submittedName>
</protein>
<feature type="region of interest" description="Disordered" evidence="1">
    <location>
        <begin position="38"/>
        <end position="64"/>
    </location>
</feature>
<dbReference type="AlphaFoldDB" id="A0AAV9IRR8"/>
<sequence>MLKGNSGKREGHSLRRRIGFSWTVGKIFAATPGIHRKEFTRLPADGTAGGRAPEPRPRRGTPTGEWSAMRVATRWQCPTQRIRVLAMSFTLPPFPSLFWAVPLFVPHTPPSPRIVRISPPAPAPPPDQQTRWRTGENPCSRCSGEGMVECAACHGRGVGSERAVRGEAFCLACEATGVELCPRCQGDGWESRGEEGNSV</sequence>
<dbReference type="Proteomes" id="UP001301350">
    <property type="component" value="Unassembled WGS sequence"/>
</dbReference>
<comment type="caution">
    <text evidence="2">The sequence shown here is derived from an EMBL/GenBank/DDBJ whole genome shotgun (WGS) entry which is preliminary data.</text>
</comment>
<dbReference type="InterPro" id="IPR036410">
    <property type="entry name" value="HSP_DnaJ_Cys-rich_dom_sf"/>
</dbReference>
<keyword evidence="3" id="KW-1185">Reference proteome</keyword>
<name>A0AAV9IRR8_CYACA</name>
<dbReference type="EMBL" id="JANCYW010000003">
    <property type="protein sequence ID" value="KAK4535004.1"/>
    <property type="molecule type" value="Genomic_DNA"/>
</dbReference>
<gene>
    <name evidence="2" type="ORF">CDCA_CDCA03G1029</name>
</gene>
<evidence type="ECO:0000256" key="1">
    <source>
        <dbReference type="SAM" id="MobiDB-lite"/>
    </source>
</evidence>